<organism evidence="2 3">
    <name type="scientific">Listeria cossartiae subsp. cayugensis</name>
    <dbReference type="NCBI Taxonomy" id="2713505"/>
    <lineage>
        <taxon>Bacteria</taxon>
        <taxon>Bacillati</taxon>
        <taxon>Bacillota</taxon>
        <taxon>Bacilli</taxon>
        <taxon>Bacillales</taxon>
        <taxon>Listeriaceae</taxon>
        <taxon>Listeria</taxon>
        <taxon>Listeria cossartiae</taxon>
    </lineage>
</organism>
<evidence type="ECO:0000313" key="2">
    <source>
        <dbReference type="EMBL" id="MDT0114606.1"/>
    </source>
</evidence>
<feature type="transmembrane region" description="Helical" evidence="1">
    <location>
        <begin position="12"/>
        <end position="32"/>
    </location>
</feature>
<proteinExistence type="predicted"/>
<evidence type="ECO:0000256" key="1">
    <source>
        <dbReference type="SAM" id="Phobius"/>
    </source>
</evidence>
<dbReference type="Proteomes" id="UP001252688">
    <property type="component" value="Unassembled WGS sequence"/>
</dbReference>
<protein>
    <submittedName>
        <fullName evidence="2">Uncharacterized protein</fullName>
    </submittedName>
</protein>
<gene>
    <name evidence="2" type="ORF">QJV37_10755</name>
</gene>
<keyword evidence="3" id="KW-1185">Reference proteome</keyword>
<comment type="caution">
    <text evidence="2">The sequence shown here is derived from an EMBL/GenBank/DDBJ whole genome shotgun (WGS) entry which is preliminary data.</text>
</comment>
<accession>A0ABU2IPK3</accession>
<evidence type="ECO:0000313" key="3">
    <source>
        <dbReference type="Proteomes" id="UP001252688"/>
    </source>
</evidence>
<keyword evidence="1" id="KW-0812">Transmembrane</keyword>
<dbReference type="EMBL" id="JASBAM010000003">
    <property type="protein sequence ID" value="MDT0114606.1"/>
    <property type="molecule type" value="Genomic_DNA"/>
</dbReference>
<keyword evidence="1" id="KW-1133">Transmembrane helix</keyword>
<keyword evidence="1" id="KW-0472">Membrane</keyword>
<reference evidence="2 3" key="1">
    <citation type="submission" date="2023-05" db="EMBL/GenBank/DDBJ databases">
        <title>A Combination of Whole Genome Sequencing and Metagenomics Reveals Diversity of Listeria spp. in Soil Collected from the Nantahala National Forest.</title>
        <authorList>
            <person name="Wang J."/>
            <person name="Schamp C.N."/>
            <person name="Hudson L.K."/>
            <person name="Chaggar H.K."/>
            <person name="Bryan D.W."/>
            <person name="Radosevich M."/>
            <person name="Denes T.G."/>
        </authorList>
    </citation>
    <scope>NUCLEOTIDE SEQUENCE [LARGE SCALE GENOMIC DNA]</scope>
    <source>
        <strain evidence="2 3">UTK S2-0002</strain>
    </source>
</reference>
<sequence length="243" mass="28097">MKEKVGLKKDSIALVKTFLTTILVAFLVTNSQNFIFTILDNWGFKNEIFQKAVLSAIIALAIGLLRTIGVFLFTVIIESLEPLKIELCILKNGNPTIETITFTPKGSEYLEQEFEIEVKFKPKGRVQLLIMQYFGIVIDIYFNPEVIDILFDSWKGQASSFEVSNRTIRIDLLKQISIKGREFYKREHKLKENFIIKPIRVHNMETYLDYNFSSRKYGVLSKVFTKKITLDYDSVNLVCQGEK</sequence>
<feature type="transmembrane region" description="Helical" evidence="1">
    <location>
        <begin position="52"/>
        <end position="77"/>
    </location>
</feature>
<name>A0ABU2IPK3_9LIST</name>
<dbReference type="RefSeq" id="WP_311178847.1">
    <property type="nucleotide sequence ID" value="NZ_JASAYY010000003.1"/>
</dbReference>